<accession>A0A420YFX2</accession>
<comment type="caution">
    <text evidence="3">The sequence shown here is derived from an EMBL/GenBank/DDBJ whole genome shotgun (WGS) entry which is preliminary data.</text>
</comment>
<name>A0A420YFX2_9PEZI</name>
<evidence type="ECO:0000256" key="1">
    <source>
        <dbReference type="SAM" id="Coils"/>
    </source>
</evidence>
<feature type="coiled-coil region" evidence="1">
    <location>
        <begin position="926"/>
        <end position="957"/>
    </location>
</feature>
<feature type="region of interest" description="Disordered" evidence="2">
    <location>
        <begin position="119"/>
        <end position="138"/>
    </location>
</feature>
<dbReference type="OrthoDB" id="185373at2759"/>
<protein>
    <submittedName>
        <fullName evidence="3">Uncharacterized protein</fullName>
    </submittedName>
</protein>
<dbReference type="STRING" id="177199.A0A420YFX2"/>
<evidence type="ECO:0000313" key="3">
    <source>
        <dbReference type="EMBL" id="RKU46773.1"/>
    </source>
</evidence>
<evidence type="ECO:0000256" key="2">
    <source>
        <dbReference type="SAM" id="MobiDB-lite"/>
    </source>
</evidence>
<organism evidence="3 4">
    <name type="scientific">Coniochaeta pulveracea</name>
    <dbReference type="NCBI Taxonomy" id="177199"/>
    <lineage>
        <taxon>Eukaryota</taxon>
        <taxon>Fungi</taxon>
        <taxon>Dikarya</taxon>
        <taxon>Ascomycota</taxon>
        <taxon>Pezizomycotina</taxon>
        <taxon>Sordariomycetes</taxon>
        <taxon>Sordariomycetidae</taxon>
        <taxon>Coniochaetales</taxon>
        <taxon>Coniochaetaceae</taxon>
        <taxon>Coniochaeta</taxon>
    </lineage>
</organism>
<dbReference type="EMBL" id="QVQW01000012">
    <property type="protein sequence ID" value="RKU46773.1"/>
    <property type="molecule type" value="Genomic_DNA"/>
</dbReference>
<feature type="compositionally biased region" description="Basic and acidic residues" evidence="2">
    <location>
        <begin position="120"/>
        <end position="138"/>
    </location>
</feature>
<keyword evidence="4" id="KW-1185">Reference proteome</keyword>
<dbReference type="Proteomes" id="UP000275385">
    <property type="component" value="Unassembled WGS sequence"/>
</dbReference>
<evidence type="ECO:0000313" key="4">
    <source>
        <dbReference type="Proteomes" id="UP000275385"/>
    </source>
</evidence>
<proteinExistence type="predicted"/>
<gene>
    <name evidence="3" type="ORF">DL546_006008</name>
</gene>
<feature type="region of interest" description="Disordered" evidence="2">
    <location>
        <begin position="978"/>
        <end position="997"/>
    </location>
</feature>
<sequence>MSTPVPVRSKVAVTAIRGLIVGTTCSLALITEDRRRRISNAQHAIQNGDKIRSAKNYRAGGAELAIALEEDAVLFDPTRIKWTEAQFRGLGRTREGHEVEERVIRPVRPREVDIQQAEPVESRTTGDAEIRQEQETSEHTVFVRARRKRPISMIQPQNLLDPTIDMTLAKEFSRDTSKVPEPSTKPSSLAFPGMGEITTLVEECARTRNPRQVDNVVMLVLQSLTLEVGRDGLPETLLNTSALLVRTCQELGKFDAGANILRTVLQCGQLKERDYYEFRPLQLLEGLILSDLSEAGSNGRVDSQRIKLAADIYLARFIDDPVVRTDHGFTVGKSLLELSFGTKRMDNIEQVEQLYWRCLLHRQNDFEFAQWFITQLHDKGELKAAVRYFLLAYSKMNPSQASIMETGDVVVASATTARSSKAGKVLQKLAKLCTPNVQMKGAWVTELFKCDWERAQNFDKTVDLFNALRDPSLQNVVPLADVYRVMMEISLKAGRRQMLDSYVQVAIETFPEFALDARVIGILALAKAQLGDWAGVEQDLWNVKTQVKNKKDLGPAFLPILEIYSQTHTVRETDDYLRHYISHVGIPICTQIATFMAQQYAAVRDSESLTSWLEECARAGVPVDAAFTNAVLAACRTYKMPFKELRSVFQGIKSSGEGFADSSTERIMVEAAFVPSKRRREPPSFRIKSAKVKTHKSRCLQGKCYSEQDVVLSMKERLAVPRPMQALKIYRRALQNGLDLPDEAHRLAVQATLAQGGGKTDAAYAILANAQSRGQDVSNWATPILLEQLSHLHEDMHKDEIRLAVQTIVDDLARNRIRISESMLNQTAYACLQAKYARLALKYATMAAETYSHTLHGTRGTSPELCYNMYNFSVLVQGFAHIEDVVMLRYTIDLARTRLYWTESLCRKALKLARQALNYKNDTPEVEEAKEILAQALEETKAKRQDLAEERTELKSTLFDILQKAAVEANSRKEGIDNQVQGSMSSHIEAHVESSTF</sequence>
<keyword evidence="1" id="KW-0175">Coiled coil</keyword>
<reference evidence="3 4" key="1">
    <citation type="submission" date="2018-08" db="EMBL/GenBank/DDBJ databases">
        <title>Draft genome of the lignicolous fungus Coniochaeta pulveracea.</title>
        <authorList>
            <person name="Borstlap C.J."/>
            <person name="De Witt R.N."/>
            <person name="Botha A."/>
            <person name="Volschenk H."/>
        </authorList>
    </citation>
    <scope>NUCLEOTIDE SEQUENCE [LARGE SCALE GENOMIC DNA]</scope>
    <source>
        <strain evidence="3 4">CAB683</strain>
    </source>
</reference>
<dbReference type="AlphaFoldDB" id="A0A420YFX2"/>
<feature type="compositionally biased region" description="Basic and acidic residues" evidence="2">
    <location>
        <begin position="988"/>
        <end position="997"/>
    </location>
</feature>